<dbReference type="WBParaSite" id="HCON_00160260-00001">
    <property type="protein sequence ID" value="HCON_00160260-00001"/>
    <property type="gene ID" value="HCON_00160260"/>
</dbReference>
<keyword evidence="1" id="KW-1185">Reference proteome</keyword>
<protein>
    <submittedName>
        <fullName evidence="2">Ovule protein</fullName>
    </submittedName>
</protein>
<reference evidence="2" key="1">
    <citation type="submission" date="2020-12" db="UniProtKB">
        <authorList>
            <consortium name="WormBaseParasite"/>
        </authorList>
    </citation>
    <scope>IDENTIFICATION</scope>
    <source>
        <strain evidence="2">MHco3</strain>
    </source>
</reference>
<evidence type="ECO:0000313" key="2">
    <source>
        <dbReference type="WBParaSite" id="HCON_00160260-00001"/>
    </source>
</evidence>
<dbReference type="Proteomes" id="UP000025227">
    <property type="component" value="Unplaced"/>
</dbReference>
<name>A0A7I4Z0G8_HAECO</name>
<dbReference type="AlphaFoldDB" id="A0A7I4Z0G8"/>
<evidence type="ECO:0000313" key="1">
    <source>
        <dbReference type="Proteomes" id="UP000025227"/>
    </source>
</evidence>
<accession>A0A7I4Z0G8</accession>
<proteinExistence type="predicted"/>
<sequence>MFSHDDMYVCGSEQNNNDEEMFEEAVETKILVHDIRKNYSRKPRKQKKEDSSHSDALMVCDLMYMFVKFYDQWS</sequence>
<organism evidence="1 2">
    <name type="scientific">Haemonchus contortus</name>
    <name type="common">Barber pole worm</name>
    <dbReference type="NCBI Taxonomy" id="6289"/>
    <lineage>
        <taxon>Eukaryota</taxon>
        <taxon>Metazoa</taxon>
        <taxon>Ecdysozoa</taxon>
        <taxon>Nematoda</taxon>
        <taxon>Chromadorea</taxon>
        <taxon>Rhabditida</taxon>
        <taxon>Rhabditina</taxon>
        <taxon>Rhabditomorpha</taxon>
        <taxon>Strongyloidea</taxon>
        <taxon>Trichostrongylidae</taxon>
        <taxon>Haemonchus</taxon>
    </lineage>
</organism>